<dbReference type="OrthoDB" id="2208410at2"/>
<evidence type="ECO:0000256" key="2">
    <source>
        <dbReference type="ARBA" id="ARBA00022692"/>
    </source>
</evidence>
<keyword evidence="8" id="KW-1185">Reference proteome</keyword>
<protein>
    <recommendedName>
        <fullName evidence="6">ABC-2 type transporter transmembrane domain-containing protein</fullName>
    </recommendedName>
</protein>
<gene>
    <name evidence="7" type="ORF">DS831_00375</name>
</gene>
<keyword evidence="4 5" id="KW-0472">Membrane</keyword>
<evidence type="ECO:0000256" key="3">
    <source>
        <dbReference type="ARBA" id="ARBA00022989"/>
    </source>
</evidence>
<evidence type="ECO:0000256" key="4">
    <source>
        <dbReference type="ARBA" id="ARBA00023136"/>
    </source>
</evidence>
<evidence type="ECO:0000256" key="5">
    <source>
        <dbReference type="SAM" id="Phobius"/>
    </source>
</evidence>
<dbReference type="PANTHER" id="PTHR43077:SF10">
    <property type="entry name" value="TRANSPORT PERMEASE PROTEIN"/>
    <property type="match status" value="1"/>
</dbReference>
<dbReference type="PANTHER" id="PTHR43077">
    <property type="entry name" value="TRANSPORT PERMEASE YVFS-RELATED"/>
    <property type="match status" value="1"/>
</dbReference>
<evidence type="ECO:0000313" key="7">
    <source>
        <dbReference type="EMBL" id="RHW51827.1"/>
    </source>
</evidence>
<feature type="domain" description="ABC-2 type transporter transmembrane" evidence="6">
    <location>
        <begin position="12"/>
        <end position="426"/>
    </location>
</feature>
<feature type="transmembrane region" description="Helical" evidence="5">
    <location>
        <begin position="291"/>
        <end position="313"/>
    </location>
</feature>
<dbReference type="GO" id="GO:0016020">
    <property type="term" value="C:membrane"/>
    <property type="evidence" value="ECO:0007669"/>
    <property type="project" value="UniProtKB-SubCell"/>
</dbReference>
<dbReference type="GO" id="GO:0140359">
    <property type="term" value="F:ABC-type transporter activity"/>
    <property type="evidence" value="ECO:0007669"/>
    <property type="project" value="InterPro"/>
</dbReference>
<dbReference type="InterPro" id="IPR013525">
    <property type="entry name" value="ABC2_TM"/>
</dbReference>
<keyword evidence="3 5" id="KW-1133">Transmembrane helix</keyword>
<sequence length="441" mass="49953">MKLKNFFSSKGIILALIVTIVYGSLIFWIYDSGYQGVPKDIKELPVTIVNQDFKSKKLAQQLKKSLPFKDIHESENLSQSKKDLQQRKTYLLINIPPKFTQDIKQGHKVKLHFYLNDSNPTAIANSLNLMTQRLGQIVNQNLALKKQTLILAQPALRELKQSIQQQQIDSQAKLQIAQQQIALAPAAQQPQLQVELRQQIQAQKQQAKVQIQQQKRAVINRNNMKAQNVVQPVTTRVHHRNYVHSGMNNLMAPFFNNIALYLGAMIGSLILYGVYVKFVSDIGRLRAFADLELAFVFLAVVGSAIVTAITLKIMPISFAKYCNIMLGHIVSLFLYYNFNLIMILLFGQIGASFNIIFTMIQIVSGAGIVPVLVMNNFFKSVHYFSPLYYGIQNDFNLMYGGDLTSQQQIGTILLLITCLCINFVIVTIRKKQPMLHFESLS</sequence>
<feature type="transmembrane region" description="Helical" evidence="5">
    <location>
        <begin position="409"/>
        <end position="428"/>
    </location>
</feature>
<feature type="transmembrane region" description="Helical" evidence="5">
    <location>
        <begin position="353"/>
        <end position="378"/>
    </location>
</feature>
<dbReference type="RefSeq" id="WP_118899340.1">
    <property type="nucleotide sequence ID" value="NZ_QOCR01000001.1"/>
</dbReference>
<reference evidence="7 8" key="1">
    <citation type="submission" date="2018-07" db="EMBL/GenBank/DDBJ databases">
        <title>Genome sequences of six Lactobacillus spp. isolated from bumble bee guts.</title>
        <authorList>
            <person name="Motta E.V.S."/>
            <person name="Moran N.A."/>
        </authorList>
    </citation>
    <scope>NUCLEOTIDE SEQUENCE [LARGE SCALE GENOMIC DNA]</scope>
    <source>
        <strain evidence="7 8">BI-1.1</strain>
    </source>
</reference>
<comment type="subcellular location">
    <subcellularLocation>
        <location evidence="1">Membrane</location>
        <topology evidence="1">Multi-pass membrane protein</topology>
    </subcellularLocation>
</comment>
<proteinExistence type="predicted"/>
<accession>A0A417ZIN0</accession>
<dbReference type="Pfam" id="PF12698">
    <property type="entry name" value="ABC2_membrane_3"/>
    <property type="match status" value="1"/>
</dbReference>
<name>A0A417ZIN0_9LACO</name>
<dbReference type="Proteomes" id="UP000284109">
    <property type="component" value="Unassembled WGS sequence"/>
</dbReference>
<feature type="transmembrane region" description="Helical" evidence="5">
    <location>
        <begin position="258"/>
        <end position="279"/>
    </location>
</feature>
<evidence type="ECO:0000259" key="6">
    <source>
        <dbReference type="Pfam" id="PF12698"/>
    </source>
</evidence>
<keyword evidence="2 5" id="KW-0812">Transmembrane</keyword>
<feature type="transmembrane region" description="Helical" evidence="5">
    <location>
        <begin position="12"/>
        <end position="30"/>
    </location>
</feature>
<dbReference type="AlphaFoldDB" id="A0A417ZIN0"/>
<feature type="transmembrane region" description="Helical" evidence="5">
    <location>
        <begin position="325"/>
        <end position="346"/>
    </location>
</feature>
<comment type="caution">
    <text evidence="7">The sequence shown here is derived from an EMBL/GenBank/DDBJ whole genome shotgun (WGS) entry which is preliminary data.</text>
</comment>
<dbReference type="InterPro" id="IPR051328">
    <property type="entry name" value="T7SS_ABC-Transporter"/>
</dbReference>
<organism evidence="7 8">
    <name type="scientific">Bombilactobacillus bombi</name>
    <dbReference type="NCBI Taxonomy" id="1303590"/>
    <lineage>
        <taxon>Bacteria</taxon>
        <taxon>Bacillati</taxon>
        <taxon>Bacillota</taxon>
        <taxon>Bacilli</taxon>
        <taxon>Lactobacillales</taxon>
        <taxon>Lactobacillaceae</taxon>
        <taxon>Bombilactobacillus</taxon>
    </lineage>
</organism>
<evidence type="ECO:0000313" key="8">
    <source>
        <dbReference type="Proteomes" id="UP000284109"/>
    </source>
</evidence>
<dbReference type="EMBL" id="QOCR01000001">
    <property type="protein sequence ID" value="RHW51827.1"/>
    <property type="molecule type" value="Genomic_DNA"/>
</dbReference>
<evidence type="ECO:0000256" key="1">
    <source>
        <dbReference type="ARBA" id="ARBA00004141"/>
    </source>
</evidence>
<dbReference type="Gene3D" id="3.40.1710.10">
    <property type="entry name" value="abc type-2 transporter like domain"/>
    <property type="match status" value="1"/>
</dbReference>